<evidence type="ECO:0000256" key="7">
    <source>
        <dbReference type="ARBA" id="ARBA00022958"/>
    </source>
</evidence>
<organism evidence="15 16">
    <name type="scientific">Stieleria bergensis</name>
    <dbReference type="NCBI Taxonomy" id="2528025"/>
    <lineage>
        <taxon>Bacteria</taxon>
        <taxon>Pseudomonadati</taxon>
        <taxon>Planctomycetota</taxon>
        <taxon>Planctomycetia</taxon>
        <taxon>Pirellulales</taxon>
        <taxon>Pirellulaceae</taxon>
        <taxon>Stieleria</taxon>
    </lineage>
</organism>
<dbReference type="InterPro" id="IPR027359">
    <property type="entry name" value="Volt_channel_dom_sf"/>
</dbReference>
<keyword evidence="9" id="KW-0406">Ion transport</keyword>
<evidence type="ECO:0000256" key="3">
    <source>
        <dbReference type="ARBA" id="ARBA00022538"/>
    </source>
</evidence>
<dbReference type="PANTHER" id="PTHR11537">
    <property type="entry name" value="VOLTAGE-GATED POTASSIUM CHANNEL"/>
    <property type="match status" value="1"/>
</dbReference>
<dbReference type="Gene3D" id="1.20.120.350">
    <property type="entry name" value="Voltage-gated potassium channels. Chain C"/>
    <property type="match status" value="1"/>
</dbReference>
<evidence type="ECO:0000259" key="14">
    <source>
        <dbReference type="Pfam" id="PF00520"/>
    </source>
</evidence>
<feature type="domain" description="Ion transport" evidence="14">
    <location>
        <begin position="15"/>
        <end position="229"/>
    </location>
</feature>
<evidence type="ECO:0000313" key="15">
    <source>
        <dbReference type="EMBL" id="QDT59537.1"/>
    </source>
</evidence>
<evidence type="ECO:0000256" key="1">
    <source>
        <dbReference type="ARBA" id="ARBA00004141"/>
    </source>
</evidence>
<sequence>MHDVIFESDTRSGWIFDVGLLIAILISVFVTSLETVPNIAKLELPIFHQTEWFLTILFSIEYIARLSCAKRPLRYALSFWGVIDVLSILPSYVGLLIPDGQTESFMMLRSIRLLRAFRVLKIWRMVDDADDLYGAVARAKHKIVVFLMVVLVAVVISGTLMYFVETVVPNVIAQRRGLEPITEVQFESIPESMYWAIVTMTTVGYGDVVPTTGIGKIIAATLILLGYSLIIVPSSFVGAELKGGTQDGPASESGVGGKAAGDRGMDKACPRCETPGHRGDAVYCFKCGQRL</sequence>
<evidence type="ECO:0000256" key="5">
    <source>
        <dbReference type="ARBA" id="ARBA00022826"/>
    </source>
</evidence>
<keyword evidence="7" id="KW-0630">Potassium</keyword>
<dbReference type="PANTHER" id="PTHR11537:SF254">
    <property type="entry name" value="POTASSIUM VOLTAGE-GATED CHANNEL PROTEIN SHAB"/>
    <property type="match status" value="1"/>
</dbReference>
<feature type="transmembrane region" description="Helical" evidence="13">
    <location>
        <begin position="12"/>
        <end position="33"/>
    </location>
</feature>
<proteinExistence type="predicted"/>
<evidence type="ECO:0000256" key="4">
    <source>
        <dbReference type="ARBA" id="ARBA00022692"/>
    </source>
</evidence>
<dbReference type="OrthoDB" id="9810759at2"/>
<accession>A0A517STT5</accession>
<keyword evidence="16" id="KW-1185">Reference proteome</keyword>
<evidence type="ECO:0000256" key="10">
    <source>
        <dbReference type="ARBA" id="ARBA00023136"/>
    </source>
</evidence>
<keyword evidence="10 13" id="KW-0472">Membrane</keyword>
<keyword evidence="3" id="KW-0633">Potassium transport</keyword>
<feature type="transmembrane region" description="Helical" evidence="13">
    <location>
        <begin position="143"/>
        <end position="164"/>
    </location>
</feature>
<feature type="region of interest" description="Disordered" evidence="12">
    <location>
        <begin position="243"/>
        <end position="264"/>
    </location>
</feature>
<dbReference type="PRINTS" id="PR00169">
    <property type="entry name" value="KCHANNEL"/>
</dbReference>
<evidence type="ECO:0000256" key="11">
    <source>
        <dbReference type="ARBA" id="ARBA00023303"/>
    </source>
</evidence>
<dbReference type="AlphaFoldDB" id="A0A517STT5"/>
<keyword evidence="6" id="KW-0851">Voltage-gated channel</keyword>
<gene>
    <name evidence="15" type="ORF">SV7mr_20450</name>
</gene>
<keyword evidence="4 13" id="KW-0812">Transmembrane</keyword>
<evidence type="ECO:0000256" key="12">
    <source>
        <dbReference type="SAM" id="MobiDB-lite"/>
    </source>
</evidence>
<keyword evidence="11 15" id="KW-0407">Ion channel</keyword>
<dbReference type="GO" id="GO:0005249">
    <property type="term" value="F:voltage-gated potassium channel activity"/>
    <property type="evidence" value="ECO:0007669"/>
    <property type="project" value="InterPro"/>
</dbReference>
<evidence type="ECO:0000256" key="6">
    <source>
        <dbReference type="ARBA" id="ARBA00022882"/>
    </source>
</evidence>
<keyword evidence="2" id="KW-0813">Transport</keyword>
<feature type="transmembrane region" description="Helical" evidence="13">
    <location>
        <begin position="213"/>
        <end position="232"/>
    </location>
</feature>
<keyword evidence="8 13" id="KW-1133">Transmembrane helix</keyword>
<name>A0A517STT5_9BACT</name>
<protein>
    <submittedName>
        <fullName evidence="15">Cyclic nucleotide-gated potassium channel</fullName>
    </submittedName>
</protein>
<dbReference type="Pfam" id="PF00520">
    <property type="entry name" value="Ion_trans"/>
    <property type="match status" value="1"/>
</dbReference>
<dbReference type="GO" id="GO:0001508">
    <property type="term" value="P:action potential"/>
    <property type="evidence" value="ECO:0007669"/>
    <property type="project" value="TreeGrafter"/>
</dbReference>
<dbReference type="EMBL" id="CP036272">
    <property type="protein sequence ID" value="QDT59537.1"/>
    <property type="molecule type" value="Genomic_DNA"/>
</dbReference>
<evidence type="ECO:0000313" key="16">
    <source>
        <dbReference type="Proteomes" id="UP000315003"/>
    </source>
</evidence>
<dbReference type="InterPro" id="IPR028325">
    <property type="entry name" value="VG_K_chnl"/>
</dbReference>
<evidence type="ECO:0000256" key="8">
    <source>
        <dbReference type="ARBA" id="ARBA00022989"/>
    </source>
</evidence>
<dbReference type="Gene3D" id="1.10.287.70">
    <property type="match status" value="1"/>
</dbReference>
<dbReference type="RefSeq" id="WP_145271489.1">
    <property type="nucleotide sequence ID" value="NZ_CP036272.1"/>
</dbReference>
<dbReference type="Proteomes" id="UP000315003">
    <property type="component" value="Chromosome"/>
</dbReference>
<feature type="transmembrane region" description="Helical" evidence="13">
    <location>
        <begin position="45"/>
        <end position="64"/>
    </location>
</feature>
<evidence type="ECO:0000256" key="9">
    <source>
        <dbReference type="ARBA" id="ARBA00023065"/>
    </source>
</evidence>
<feature type="transmembrane region" description="Helical" evidence="13">
    <location>
        <begin position="76"/>
        <end position="98"/>
    </location>
</feature>
<dbReference type="GO" id="GO:0008076">
    <property type="term" value="C:voltage-gated potassium channel complex"/>
    <property type="evidence" value="ECO:0007669"/>
    <property type="project" value="InterPro"/>
</dbReference>
<keyword evidence="5" id="KW-0631">Potassium channel</keyword>
<dbReference type="SUPFAM" id="SSF81324">
    <property type="entry name" value="Voltage-gated potassium channels"/>
    <property type="match status" value="1"/>
</dbReference>
<reference evidence="15 16" key="1">
    <citation type="submission" date="2019-02" db="EMBL/GenBank/DDBJ databases">
        <title>Deep-cultivation of Planctomycetes and their phenomic and genomic characterization uncovers novel biology.</title>
        <authorList>
            <person name="Wiegand S."/>
            <person name="Jogler M."/>
            <person name="Boedeker C."/>
            <person name="Pinto D."/>
            <person name="Vollmers J."/>
            <person name="Rivas-Marin E."/>
            <person name="Kohn T."/>
            <person name="Peeters S.H."/>
            <person name="Heuer A."/>
            <person name="Rast P."/>
            <person name="Oberbeckmann S."/>
            <person name="Bunk B."/>
            <person name="Jeske O."/>
            <person name="Meyerdierks A."/>
            <person name="Storesund J.E."/>
            <person name="Kallscheuer N."/>
            <person name="Luecker S."/>
            <person name="Lage O.M."/>
            <person name="Pohl T."/>
            <person name="Merkel B.J."/>
            <person name="Hornburger P."/>
            <person name="Mueller R.-W."/>
            <person name="Bruemmer F."/>
            <person name="Labrenz M."/>
            <person name="Spormann A.M."/>
            <person name="Op den Camp H."/>
            <person name="Overmann J."/>
            <person name="Amann R."/>
            <person name="Jetten M.S.M."/>
            <person name="Mascher T."/>
            <person name="Medema M.H."/>
            <person name="Devos D.P."/>
            <person name="Kaster A.-K."/>
            <person name="Ovreas L."/>
            <person name="Rohde M."/>
            <person name="Galperin M.Y."/>
            <person name="Jogler C."/>
        </authorList>
    </citation>
    <scope>NUCLEOTIDE SEQUENCE [LARGE SCALE GENOMIC DNA]</scope>
    <source>
        <strain evidence="15 16">SV_7m_r</strain>
    </source>
</reference>
<comment type="subcellular location">
    <subcellularLocation>
        <location evidence="1">Membrane</location>
        <topology evidence="1">Multi-pass membrane protein</topology>
    </subcellularLocation>
</comment>
<dbReference type="InterPro" id="IPR005821">
    <property type="entry name" value="Ion_trans_dom"/>
</dbReference>
<evidence type="ECO:0000256" key="2">
    <source>
        <dbReference type="ARBA" id="ARBA00022448"/>
    </source>
</evidence>
<evidence type="ECO:0000256" key="13">
    <source>
        <dbReference type="SAM" id="Phobius"/>
    </source>
</evidence>